<name>A0A1X7FZ62_9SPHN</name>
<keyword evidence="1" id="KW-0732">Signal</keyword>
<evidence type="ECO:0008006" key="4">
    <source>
        <dbReference type="Google" id="ProtNLM"/>
    </source>
</evidence>
<dbReference type="STRING" id="941907.SAMN06295910_0368"/>
<accession>A0A1X7FZ62</accession>
<dbReference type="OrthoDB" id="7448083at2"/>
<evidence type="ECO:0000313" key="2">
    <source>
        <dbReference type="EMBL" id="SMF61382.1"/>
    </source>
</evidence>
<gene>
    <name evidence="2" type="ORF">SAMN06295910_0368</name>
</gene>
<dbReference type="EMBL" id="LT840185">
    <property type="protein sequence ID" value="SMF61382.1"/>
    <property type="molecule type" value="Genomic_DNA"/>
</dbReference>
<organism evidence="2 3">
    <name type="scientific">Allosphingosinicella indica</name>
    <dbReference type="NCBI Taxonomy" id="941907"/>
    <lineage>
        <taxon>Bacteria</taxon>
        <taxon>Pseudomonadati</taxon>
        <taxon>Pseudomonadota</taxon>
        <taxon>Alphaproteobacteria</taxon>
        <taxon>Sphingomonadales</taxon>
        <taxon>Sphingomonadaceae</taxon>
        <taxon>Allosphingosinicella</taxon>
    </lineage>
</organism>
<dbReference type="RefSeq" id="WP_085217254.1">
    <property type="nucleotide sequence ID" value="NZ_LT840185.1"/>
</dbReference>
<feature type="signal peptide" evidence="1">
    <location>
        <begin position="1"/>
        <end position="20"/>
    </location>
</feature>
<sequence>MTMKRIALLGLAVAALPLVACEVRNADETAAANSAATAADETASAGGVTRETLKSPEEMLPPVQQMPAQAVIQSQPGPDGSQLDLIKVAVTGDVLTVTLRCSSMEKINTEAFRLDDISVIDDATAQRIGILKDNAGNWLASRPSGNSIMADCTVKPGVIWAKFPAPPPTSPTVSINLPGVAPFDGVPVTRG</sequence>
<feature type="chain" id="PRO_5013276375" description="Lipoprotein" evidence="1">
    <location>
        <begin position="21"/>
        <end position="191"/>
    </location>
</feature>
<evidence type="ECO:0000256" key="1">
    <source>
        <dbReference type="SAM" id="SignalP"/>
    </source>
</evidence>
<protein>
    <recommendedName>
        <fullName evidence="4">Lipoprotein</fullName>
    </recommendedName>
</protein>
<dbReference type="AlphaFoldDB" id="A0A1X7FZ62"/>
<proteinExistence type="predicted"/>
<dbReference type="Proteomes" id="UP000192934">
    <property type="component" value="Chromosome I"/>
</dbReference>
<reference evidence="3" key="1">
    <citation type="submission" date="2017-04" db="EMBL/GenBank/DDBJ databases">
        <authorList>
            <person name="Varghese N."/>
            <person name="Submissions S."/>
        </authorList>
    </citation>
    <scope>NUCLEOTIDE SEQUENCE [LARGE SCALE GENOMIC DNA]</scope>
    <source>
        <strain evidence="3">Dd16</strain>
    </source>
</reference>
<keyword evidence="3" id="KW-1185">Reference proteome</keyword>
<evidence type="ECO:0000313" key="3">
    <source>
        <dbReference type="Proteomes" id="UP000192934"/>
    </source>
</evidence>